<dbReference type="PANTHER" id="PTHR12203:SF35">
    <property type="entry name" value="PROTEIN O-GLUCOSYLTRANSFERASE 1"/>
    <property type="match status" value="1"/>
</dbReference>
<dbReference type="Proteomes" id="UP000663852">
    <property type="component" value="Unassembled WGS sequence"/>
</dbReference>
<dbReference type="GO" id="GO:0035251">
    <property type="term" value="F:UDP-glucosyltransferase activity"/>
    <property type="evidence" value="ECO:0007669"/>
    <property type="project" value="TreeGrafter"/>
</dbReference>
<comment type="similarity">
    <text evidence="1">Belongs to the glycosyltransferase 90 family.</text>
</comment>
<comment type="caution">
    <text evidence="6">The sequence shown here is derived from an EMBL/GenBank/DDBJ whole genome shotgun (WGS) entry which is preliminary data.</text>
</comment>
<dbReference type="EMBL" id="CAJNOR010006710">
    <property type="protein sequence ID" value="CAF1601787.1"/>
    <property type="molecule type" value="Genomic_DNA"/>
</dbReference>
<feature type="signal peptide" evidence="3">
    <location>
        <begin position="1"/>
        <end position="22"/>
    </location>
</feature>
<dbReference type="OrthoDB" id="202415at2759"/>
<dbReference type="SMART" id="SM00672">
    <property type="entry name" value="CAP10"/>
    <property type="match status" value="1"/>
</dbReference>
<evidence type="ECO:0000313" key="7">
    <source>
        <dbReference type="Proteomes" id="UP000663828"/>
    </source>
</evidence>
<organism evidence="6 7">
    <name type="scientific">Adineta ricciae</name>
    <name type="common">Rotifer</name>
    <dbReference type="NCBI Taxonomy" id="249248"/>
    <lineage>
        <taxon>Eukaryota</taxon>
        <taxon>Metazoa</taxon>
        <taxon>Spiralia</taxon>
        <taxon>Gnathifera</taxon>
        <taxon>Rotifera</taxon>
        <taxon>Eurotatoria</taxon>
        <taxon>Bdelloidea</taxon>
        <taxon>Adinetida</taxon>
        <taxon>Adinetidae</taxon>
        <taxon>Adineta</taxon>
    </lineage>
</organism>
<evidence type="ECO:0000259" key="4">
    <source>
        <dbReference type="SMART" id="SM00672"/>
    </source>
</evidence>
<dbReference type="Pfam" id="PF05686">
    <property type="entry name" value="Glyco_transf_90"/>
    <property type="match status" value="1"/>
</dbReference>
<evidence type="ECO:0000256" key="3">
    <source>
        <dbReference type="SAM" id="SignalP"/>
    </source>
</evidence>
<dbReference type="InterPro" id="IPR051091">
    <property type="entry name" value="O-Glucosyltr/Glycosyltrsf_90"/>
</dbReference>
<protein>
    <recommendedName>
        <fullName evidence="4">Glycosyl transferase CAP10 domain-containing protein</fullName>
    </recommendedName>
</protein>
<dbReference type="InterPro" id="IPR006598">
    <property type="entry name" value="CAP10"/>
</dbReference>
<dbReference type="Proteomes" id="UP000663828">
    <property type="component" value="Unassembled WGS sequence"/>
</dbReference>
<name>A0A816AYW8_ADIRI</name>
<dbReference type="PANTHER" id="PTHR12203">
    <property type="entry name" value="KDEL LYS-ASP-GLU-LEU CONTAINING - RELATED"/>
    <property type="match status" value="1"/>
</dbReference>
<feature type="chain" id="PRO_5035608939" description="Glycosyl transferase CAP10 domain-containing protein" evidence="3">
    <location>
        <begin position="23"/>
        <end position="421"/>
    </location>
</feature>
<evidence type="ECO:0000256" key="1">
    <source>
        <dbReference type="ARBA" id="ARBA00010118"/>
    </source>
</evidence>
<evidence type="ECO:0000313" key="6">
    <source>
        <dbReference type="EMBL" id="CAF1601787.1"/>
    </source>
</evidence>
<proteinExistence type="inferred from homology"/>
<dbReference type="GO" id="GO:0012505">
    <property type="term" value="C:endomembrane system"/>
    <property type="evidence" value="ECO:0007669"/>
    <property type="project" value="TreeGrafter"/>
</dbReference>
<keyword evidence="7" id="KW-1185">Reference proteome</keyword>
<dbReference type="EMBL" id="CAJNOJ010000082">
    <property type="protein sequence ID" value="CAF1062919.1"/>
    <property type="molecule type" value="Genomic_DNA"/>
</dbReference>
<evidence type="ECO:0000313" key="5">
    <source>
        <dbReference type="EMBL" id="CAF1062919.1"/>
    </source>
</evidence>
<keyword evidence="2" id="KW-0808">Transferase</keyword>
<dbReference type="AlphaFoldDB" id="A0A816AYW8"/>
<gene>
    <name evidence="5" type="ORF">EDS130_LOCUS18015</name>
    <name evidence="6" type="ORF">XAT740_LOCUS47800</name>
</gene>
<sequence>MSFHGVHLIIIIYLFLCAKIDTSPEYESGDINHEKTKYFRDENQPLLSPTDAQWEKYIKLIEQAEKDHLNRTDDPDLTVFHQQIDRDFSYWKNQSIDGIRQQLTVSEATAHAHRLTLYQIINHRLYRQTEDQLIFPARNHGIEHFLLNIIDSLPDMEFLLNTYDWPQNQPTIPIFSFSKSLDSHDTDILYPAWAFWDGGPALGSVYPTGIGRWDVMRQTLNKARQTYPWSKKESRGFFRGSRTSPERDPLVLLSRNSPELLDAQYTKNQAWKSDEDTLGYPPASELKHEDFCQFKYLFNFRGVAASFRLRHLFLCGSLVLHVGSDWIEFFYERLEPWYHYIPISTDLHEVKDILLFAQNNDRLVAKIARQGRDFIWNALTMENVELYWKELLLEYHKLFGNPQKPVTKKAKFMQVHRRPKP</sequence>
<keyword evidence="3" id="KW-0732">Signal</keyword>
<evidence type="ECO:0000256" key="2">
    <source>
        <dbReference type="ARBA" id="ARBA00022679"/>
    </source>
</evidence>
<reference evidence="6" key="1">
    <citation type="submission" date="2021-02" db="EMBL/GenBank/DDBJ databases">
        <authorList>
            <person name="Nowell W R."/>
        </authorList>
    </citation>
    <scope>NUCLEOTIDE SEQUENCE</scope>
</reference>
<accession>A0A816AYW8</accession>
<dbReference type="GO" id="GO:0035252">
    <property type="term" value="F:UDP-xylosyltransferase activity"/>
    <property type="evidence" value="ECO:0007669"/>
    <property type="project" value="TreeGrafter"/>
</dbReference>
<feature type="domain" description="Glycosyl transferase CAP10" evidence="4">
    <location>
        <begin position="152"/>
        <end position="402"/>
    </location>
</feature>